<gene>
    <name evidence="1" type="ORF">OVN521_LOCUS49927</name>
</gene>
<accession>A0A821L1Z4</accession>
<sequence>MILFATDKQLEVSFSSEWIFLDGTFDKCPKQFQQIYTIHALKFNE</sequence>
<evidence type="ECO:0000313" key="1">
    <source>
        <dbReference type="EMBL" id="CAF4744240.1"/>
    </source>
</evidence>
<dbReference type="AlphaFoldDB" id="A0A821L1Z4"/>
<protein>
    <submittedName>
        <fullName evidence="1">Uncharacterized protein</fullName>
    </submittedName>
</protein>
<organism evidence="1 2">
    <name type="scientific">Rotaria magnacalcarata</name>
    <dbReference type="NCBI Taxonomy" id="392030"/>
    <lineage>
        <taxon>Eukaryota</taxon>
        <taxon>Metazoa</taxon>
        <taxon>Spiralia</taxon>
        <taxon>Gnathifera</taxon>
        <taxon>Rotifera</taxon>
        <taxon>Eurotatoria</taxon>
        <taxon>Bdelloidea</taxon>
        <taxon>Philodinida</taxon>
        <taxon>Philodinidae</taxon>
        <taxon>Rotaria</taxon>
    </lineage>
</organism>
<keyword evidence="2" id="KW-1185">Reference proteome</keyword>
<proteinExistence type="predicted"/>
<reference evidence="1" key="1">
    <citation type="submission" date="2021-02" db="EMBL/GenBank/DDBJ databases">
        <authorList>
            <person name="Nowell W R."/>
        </authorList>
    </citation>
    <scope>NUCLEOTIDE SEQUENCE</scope>
</reference>
<feature type="non-terminal residue" evidence="1">
    <location>
        <position position="45"/>
    </location>
</feature>
<comment type="caution">
    <text evidence="1">The sequence shown here is derived from an EMBL/GenBank/DDBJ whole genome shotgun (WGS) entry which is preliminary data.</text>
</comment>
<dbReference type="Proteomes" id="UP000663866">
    <property type="component" value="Unassembled WGS sequence"/>
</dbReference>
<name>A0A821L1Z4_9BILA</name>
<dbReference type="EMBL" id="CAJOBG010112077">
    <property type="protein sequence ID" value="CAF4744240.1"/>
    <property type="molecule type" value="Genomic_DNA"/>
</dbReference>
<evidence type="ECO:0000313" key="2">
    <source>
        <dbReference type="Proteomes" id="UP000663866"/>
    </source>
</evidence>